<dbReference type="GO" id="GO:0006364">
    <property type="term" value="P:rRNA processing"/>
    <property type="evidence" value="ECO:0007669"/>
    <property type="project" value="InterPro"/>
</dbReference>
<keyword evidence="4" id="KW-0479">Metal-binding</keyword>
<evidence type="ECO:0000313" key="8">
    <source>
        <dbReference type="EMBL" id="KAG8432893.1"/>
    </source>
</evidence>
<keyword evidence="9" id="KW-1185">Reference proteome</keyword>
<proteinExistence type="inferred from homology"/>
<dbReference type="OrthoDB" id="27226at2759"/>
<reference evidence="8" key="1">
    <citation type="thesis" date="2020" institute="ProQuest LLC" country="789 East Eisenhower Parkway, Ann Arbor, MI, USA">
        <title>Comparative Genomics and Chromosome Evolution.</title>
        <authorList>
            <person name="Mudd A.B."/>
        </authorList>
    </citation>
    <scope>NUCLEOTIDE SEQUENCE</scope>
    <source>
        <strain evidence="8">Female2</strain>
        <tissue evidence="8">Blood</tissue>
    </source>
</reference>
<evidence type="ECO:0000256" key="2">
    <source>
        <dbReference type="ARBA" id="ARBA00010875"/>
    </source>
</evidence>
<dbReference type="AlphaFoldDB" id="A0A8T2IM85"/>
<keyword evidence="3" id="KW-0540">Nuclease</keyword>
<comment type="cofactor">
    <cofactor evidence="1">
        <name>Zn(2+)</name>
        <dbReference type="ChEBI" id="CHEBI:29105"/>
    </cofactor>
</comment>
<evidence type="ECO:0000256" key="6">
    <source>
        <dbReference type="ARBA" id="ARBA00022801"/>
    </source>
</evidence>
<dbReference type="SUPFAM" id="SSF55486">
    <property type="entry name" value="Metalloproteases ('zincins'), catalytic domain"/>
    <property type="match status" value="1"/>
</dbReference>
<keyword evidence="7" id="KW-0862">Zinc</keyword>
<gene>
    <name evidence="8" type="ORF">GDO86_017233</name>
</gene>
<evidence type="ECO:0000256" key="4">
    <source>
        <dbReference type="ARBA" id="ARBA00022723"/>
    </source>
</evidence>
<dbReference type="Pfam" id="PF02130">
    <property type="entry name" value="YbeY"/>
    <property type="match status" value="1"/>
</dbReference>
<accession>A0A8T2IM85</accession>
<sequence>MAVRTHSAQGRTVRTVAYKKALQQIVNRAQKIIGFSLPPLDSIYQSQCLLKIRNLIKIGFIQAIKPFSCFHLGRYRNLLCKTTQELEPNCLPVPTIPDEYNLGDIYLGVEFIYQQCQKSKEDYRSILTVTAVHGLCHLLGHQHNHIEQWKQMFEKEKEVLMEINKHTGSRLKPLTSNHFSHLSES</sequence>
<dbReference type="GO" id="GO:0004222">
    <property type="term" value="F:metalloendopeptidase activity"/>
    <property type="evidence" value="ECO:0007669"/>
    <property type="project" value="InterPro"/>
</dbReference>
<name>A0A8T2IM85_9PIPI</name>
<evidence type="ECO:0000256" key="3">
    <source>
        <dbReference type="ARBA" id="ARBA00022722"/>
    </source>
</evidence>
<evidence type="ECO:0000256" key="1">
    <source>
        <dbReference type="ARBA" id="ARBA00001947"/>
    </source>
</evidence>
<dbReference type="Gene3D" id="3.40.390.30">
    <property type="entry name" value="Metalloproteases ('zincins'), catalytic domain"/>
    <property type="match status" value="1"/>
</dbReference>
<dbReference type="EMBL" id="JAACNH010000009">
    <property type="protein sequence ID" value="KAG8432893.1"/>
    <property type="molecule type" value="Genomic_DNA"/>
</dbReference>
<evidence type="ECO:0000256" key="5">
    <source>
        <dbReference type="ARBA" id="ARBA00022759"/>
    </source>
</evidence>
<dbReference type="InterPro" id="IPR023091">
    <property type="entry name" value="MetalPrtase_cat_dom_sf_prd"/>
</dbReference>
<dbReference type="InterPro" id="IPR020549">
    <property type="entry name" value="YbeY_CS"/>
</dbReference>
<dbReference type="GO" id="GO:0046872">
    <property type="term" value="F:metal ion binding"/>
    <property type="evidence" value="ECO:0007669"/>
    <property type="project" value="UniProtKB-KW"/>
</dbReference>
<dbReference type="NCBIfam" id="TIGR00043">
    <property type="entry name" value="rRNA maturation RNase YbeY"/>
    <property type="match status" value="1"/>
</dbReference>
<dbReference type="EMBL" id="JAACNH010000009">
    <property type="protein sequence ID" value="KAG8432894.1"/>
    <property type="molecule type" value="Genomic_DNA"/>
</dbReference>
<dbReference type="Proteomes" id="UP000812440">
    <property type="component" value="Chromosome 9"/>
</dbReference>
<keyword evidence="5" id="KW-0255">Endonuclease</keyword>
<dbReference type="PROSITE" id="PS01306">
    <property type="entry name" value="UPF0054"/>
    <property type="match status" value="1"/>
</dbReference>
<comment type="similarity">
    <text evidence="2">Belongs to the endoribonuclease YbeY family.</text>
</comment>
<evidence type="ECO:0000256" key="7">
    <source>
        <dbReference type="ARBA" id="ARBA00022833"/>
    </source>
</evidence>
<dbReference type="InterPro" id="IPR002036">
    <property type="entry name" value="YbeY"/>
</dbReference>
<protein>
    <submittedName>
        <fullName evidence="8">Uncharacterized protein</fullName>
    </submittedName>
</protein>
<evidence type="ECO:0000313" key="9">
    <source>
        <dbReference type="Proteomes" id="UP000812440"/>
    </source>
</evidence>
<comment type="caution">
    <text evidence="8">The sequence shown here is derived from an EMBL/GenBank/DDBJ whole genome shotgun (WGS) entry which is preliminary data.</text>
</comment>
<organism evidence="8 9">
    <name type="scientific">Hymenochirus boettgeri</name>
    <name type="common">Congo dwarf clawed frog</name>
    <dbReference type="NCBI Taxonomy" id="247094"/>
    <lineage>
        <taxon>Eukaryota</taxon>
        <taxon>Metazoa</taxon>
        <taxon>Chordata</taxon>
        <taxon>Craniata</taxon>
        <taxon>Vertebrata</taxon>
        <taxon>Euteleostomi</taxon>
        <taxon>Amphibia</taxon>
        <taxon>Batrachia</taxon>
        <taxon>Anura</taxon>
        <taxon>Pipoidea</taxon>
        <taxon>Pipidae</taxon>
        <taxon>Pipinae</taxon>
        <taxon>Hymenochirus</taxon>
    </lineage>
</organism>
<dbReference type="GO" id="GO:0004519">
    <property type="term" value="F:endonuclease activity"/>
    <property type="evidence" value="ECO:0007669"/>
    <property type="project" value="UniProtKB-KW"/>
</dbReference>
<keyword evidence="6" id="KW-0378">Hydrolase</keyword>